<dbReference type="AlphaFoldDB" id="A0A4Y2SAX9"/>
<name>A0A4Y2SAX9_ARAVE</name>
<dbReference type="Proteomes" id="UP000499080">
    <property type="component" value="Unassembled WGS sequence"/>
</dbReference>
<organism evidence="1 2">
    <name type="scientific">Araneus ventricosus</name>
    <name type="common">Orbweaver spider</name>
    <name type="synonym">Epeira ventricosa</name>
    <dbReference type="NCBI Taxonomy" id="182803"/>
    <lineage>
        <taxon>Eukaryota</taxon>
        <taxon>Metazoa</taxon>
        <taxon>Ecdysozoa</taxon>
        <taxon>Arthropoda</taxon>
        <taxon>Chelicerata</taxon>
        <taxon>Arachnida</taxon>
        <taxon>Araneae</taxon>
        <taxon>Araneomorphae</taxon>
        <taxon>Entelegynae</taxon>
        <taxon>Araneoidea</taxon>
        <taxon>Araneidae</taxon>
        <taxon>Araneus</taxon>
    </lineage>
</organism>
<dbReference type="OrthoDB" id="6430273at2759"/>
<dbReference type="EMBL" id="BGPR01020344">
    <property type="protein sequence ID" value="GBN84415.1"/>
    <property type="molecule type" value="Genomic_DNA"/>
</dbReference>
<evidence type="ECO:0000313" key="2">
    <source>
        <dbReference type="Proteomes" id="UP000499080"/>
    </source>
</evidence>
<feature type="non-terminal residue" evidence="1">
    <location>
        <position position="1"/>
    </location>
</feature>
<protein>
    <submittedName>
        <fullName evidence="1">Uncharacterized protein</fullName>
    </submittedName>
</protein>
<sequence>IDLCFNKTCEDDLICRIGECQCPDNHKQNGTRCEQMDLCKDKSLCFPDAKCEAGSSFGYVKCTCKSASAFYLPKTGRCNDGSCFLPDHRKDCKKPCPQGMSFKDGDCKHDVDARNCGKDCGFLGWCYKVADTEQCLCTPDYAEVDQTTTEGWSVENDQCSCLLSDFTTTAKIILTAGVVLVGDNALPDSAVVTQQFLEQLKWDEPDHPFCLFPELKKWLGGKASRLMKSFKAKLRPISHNRNLVHRYYKCLNLHPDCVKSNHD</sequence>
<evidence type="ECO:0000313" key="1">
    <source>
        <dbReference type="EMBL" id="GBN84415.1"/>
    </source>
</evidence>
<gene>
    <name evidence="1" type="ORF">AVEN_145249_1</name>
</gene>
<proteinExistence type="predicted"/>
<reference evidence="1 2" key="1">
    <citation type="journal article" date="2019" name="Sci. Rep.">
        <title>Orb-weaving spider Araneus ventricosus genome elucidates the spidroin gene catalogue.</title>
        <authorList>
            <person name="Kono N."/>
            <person name="Nakamura H."/>
            <person name="Ohtoshi R."/>
            <person name="Moran D.A.P."/>
            <person name="Shinohara A."/>
            <person name="Yoshida Y."/>
            <person name="Fujiwara M."/>
            <person name="Mori M."/>
            <person name="Tomita M."/>
            <person name="Arakawa K."/>
        </authorList>
    </citation>
    <scope>NUCLEOTIDE SEQUENCE [LARGE SCALE GENOMIC DNA]</scope>
</reference>
<keyword evidence="2" id="KW-1185">Reference proteome</keyword>
<comment type="caution">
    <text evidence="1">The sequence shown here is derived from an EMBL/GenBank/DDBJ whole genome shotgun (WGS) entry which is preliminary data.</text>
</comment>
<accession>A0A4Y2SAX9</accession>